<evidence type="ECO:0000256" key="6">
    <source>
        <dbReference type="ARBA" id="ARBA00025708"/>
    </source>
</evidence>
<dbReference type="InterPro" id="IPR004839">
    <property type="entry name" value="Aminotransferase_I/II_large"/>
</dbReference>
<dbReference type="RefSeq" id="XP_013785154.1">
    <property type="nucleotide sequence ID" value="XM_013929700.2"/>
</dbReference>
<protein>
    <recommendedName>
        <fullName evidence="8">alanine transaminase</fullName>
        <ecNumber evidence="8">2.6.1.2</ecNumber>
    </recommendedName>
</protein>
<comment type="cofactor">
    <cofactor evidence="1">
        <name>pyridoxal 5'-phosphate</name>
        <dbReference type="ChEBI" id="CHEBI:597326"/>
    </cofactor>
</comment>
<proteinExistence type="inferred from homology"/>
<dbReference type="EC" id="2.6.1.2" evidence="8"/>
<dbReference type="PANTHER" id="PTHR11751">
    <property type="entry name" value="ALANINE AMINOTRANSFERASE"/>
    <property type="match status" value="1"/>
</dbReference>
<dbReference type="InterPro" id="IPR015422">
    <property type="entry name" value="PyrdxlP-dep_Trfase_small"/>
</dbReference>
<evidence type="ECO:0000313" key="11">
    <source>
        <dbReference type="Proteomes" id="UP000694941"/>
    </source>
</evidence>
<dbReference type="SUPFAM" id="SSF53383">
    <property type="entry name" value="PLP-dependent transferases"/>
    <property type="match status" value="1"/>
</dbReference>
<dbReference type="CDD" id="cd00609">
    <property type="entry name" value="AAT_like"/>
    <property type="match status" value="1"/>
</dbReference>
<evidence type="ECO:0000256" key="9">
    <source>
        <dbReference type="ARBA" id="ARBA00047412"/>
    </source>
</evidence>
<evidence type="ECO:0000256" key="8">
    <source>
        <dbReference type="ARBA" id="ARBA00026106"/>
    </source>
</evidence>
<evidence type="ECO:0000256" key="4">
    <source>
        <dbReference type="ARBA" id="ARBA00022679"/>
    </source>
</evidence>
<dbReference type="Gene3D" id="1.10.287.1970">
    <property type="match status" value="1"/>
</dbReference>
<dbReference type="Gene3D" id="3.40.640.10">
    <property type="entry name" value="Type I PLP-dependent aspartate aminotransferase-like (Major domain)"/>
    <property type="match status" value="1"/>
</dbReference>
<gene>
    <name evidence="12" type="primary">LOC106469231</name>
</gene>
<organism evidence="11 12">
    <name type="scientific">Limulus polyphemus</name>
    <name type="common">Atlantic horseshoe crab</name>
    <dbReference type="NCBI Taxonomy" id="6850"/>
    <lineage>
        <taxon>Eukaryota</taxon>
        <taxon>Metazoa</taxon>
        <taxon>Ecdysozoa</taxon>
        <taxon>Arthropoda</taxon>
        <taxon>Chelicerata</taxon>
        <taxon>Merostomata</taxon>
        <taxon>Xiphosura</taxon>
        <taxon>Limulidae</taxon>
        <taxon>Limulus</taxon>
    </lineage>
</organism>
<comment type="subunit">
    <text evidence="2">Homodimer.</text>
</comment>
<evidence type="ECO:0000313" key="12">
    <source>
        <dbReference type="RefSeq" id="XP_013785154.1"/>
    </source>
</evidence>
<keyword evidence="3" id="KW-0032">Aminotransferase</keyword>
<name>A0ABM1BMS9_LIMPO</name>
<evidence type="ECO:0000259" key="10">
    <source>
        <dbReference type="Pfam" id="PF00155"/>
    </source>
</evidence>
<reference evidence="12" key="1">
    <citation type="submission" date="2025-08" db="UniProtKB">
        <authorList>
            <consortium name="RefSeq"/>
        </authorList>
    </citation>
    <scope>IDENTIFICATION</scope>
    <source>
        <tissue evidence="12">Muscle</tissue>
    </source>
</reference>
<evidence type="ECO:0000256" key="7">
    <source>
        <dbReference type="ARBA" id="ARBA00025785"/>
    </source>
</evidence>
<dbReference type="Proteomes" id="UP000694941">
    <property type="component" value="Unplaced"/>
</dbReference>
<comment type="pathway">
    <text evidence="6">Amino-acid degradation; L-alanine degradation via transaminase pathway; pyruvate from L-alanine: step 1/1.</text>
</comment>
<accession>A0ABM1BMS9</accession>
<keyword evidence="5" id="KW-0663">Pyridoxal phosphate</keyword>
<evidence type="ECO:0000256" key="3">
    <source>
        <dbReference type="ARBA" id="ARBA00022576"/>
    </source>
</evidence>
<comment type="similarity">
    <text evidence="7">Belongs to the class-I pyridoxal-phosphate-dependent aminotransferase family. Alanine aminotransferase subfamily.</text>
</comment>
<dbReference type="Gene3D" id="3.90.1150.10">
    <property type="entry name" value="Aspartate Aminotransferase, domain 1"/>
    <property type="match status" value="1"/>
</dbReference>
<dbReference type="GeneID" id="106469231"/>
<sequence>MTEKLITRKSINQNITKLDFPWPSPILTRSYEILREIEQGGRKEFPEVLLLHAGNPQEVGQKPLTFFRQVISVCLYPDLMEDLNLPSDVKEKAKLILHNCRGHSVGAYSDSPGIEIFRQEVAKFLGERDGVPRDYNNIILSSGATDGIKSILMILNHSKSDKPPGIMIPLPQYPLYSALAREYGMYEICYFLDEENEWALSIQELKRAINEARAHCEPRVLVVVNPGNPTGSVLTYKNTEDIVKFAHEEKLFLVADEVYQDNVFAEDVNFHSFHKVMSKMGPPYSDMELASVMSASKGYIGECGMRGGCLEVFNLDPDVQKMLFKAVSAHLCPSILGQIMMYLLSSQPKPGDPSFLLFEEEKNAILQNMRENATFLTEALNKIKGIKCNKVAGAMYAFPRLLLPPKFIEKAKSLGQEPDFFYCMELVEKTGICSLPGSQFLQKPGTYHIRMTFLPPVKNMKAMAIRLKEFHQKILAEYS</sequence>
<dbReference type="InterPro" id="IPR015421">
    <property type="entry name" value="PyrdxlP-dep_Trfase_major"/>
</dbReference>
<dbReference type="InterPro" id="IPR015424">
    <property type="entry name" value="PyrdxlP-dep_Trfase"/>
</dbReference>
<feature type="domain" description="Aminotransferase class I/classII large" evidence="10">
    <location>
        <begin position="85"/>
        <end position="456"/>
    </location>
</feature>
<dbReference type="PANTHER" id="PTHR11751:SF29">
    <property type="entry name" value="ALANINE TRANSAMINASE"/>
    <property type="match status" value="1"/>
</dbReference>
<keyword evidence="11" id="KW-1185">Reference proteome</keyword>
<comment type="catalytic activity">
    <reaction evidence="9">
        <text>L-alanine + 2-oxoglutarate = pyruvate + L-glutamate</text>
        <dbReference type="Rhea" id="RHEA:19453"/>
        <dbReference type="ChEBI" id="CHEBI:15361"/>
        <dbReference type="ChEBI" id="CHEBI:16810"/>
        <dbReference type="ChEBI" id="CHEBI:29985"/>
        <dbReference type="ChEBI" id="CHEBI:57972"/>
        <dbReference type="EC" id="2.6.1.2"/>
    </reaction>
</comment>
<dbReference type="InterPro" id="IPR045088">
    <property type="entry name" value="ALAT1/2-like"/>
</dbReference>
<evidence type="ECO:0000256" key="2">
    <source>
        <dbReference type="ARBA" id="ARBA00011738"/>
    </source>
</evidence>
<evidence type="ECO:0000256" key="1">
    <source>
        <dbReference type="ARBA" id="ARBA00001933"/>
    </source>
</evidence>
<evidence type="ECO:0000256" key="5">
    <source>
        <dbReference type="ARBA" id="ARBA00022898"/>
    </source>
</evidence>
<keyword evidence="4" id="KW-0808">Transferase</keyword>
<dbReference type="Pfam" id="PF00155">
    <property type="entry name" value="Aminotran_1_2"/>
    <property type="match status" value="1"/>
</dbReference>